<dbReference type="AlphaFoldDB" id="A0A0K2V871"/>
<sequence>MELEGCLYSLLPPPWNASSQVINEESLDVTMKRLENIEKISRNDHKKYFDWRQNFMASIGIAPCPIIYKVQALFNSLQEDLRCFLAHTYLHGFNFLSYILIIKDLERIYGNEDKIVVNILEDLKKNNCQMSDINSFIAFSTNIFKIYTIRQQSCRVGKEGDMEIKIMMYLYQILGTVHTNEFKSYCVQTRAEQSTVNSLYKWLNMKIQEKSIASIESKLLLNK</sequence>
<organism evidence="1">
    <name type="scientific">Lepeophtheirus salmonis</name>
    <name type="common">Salmon louse</name>
    <name type="synonym">Caligus salmonis</name>
    <dbReference type="NCBI Taxonomy" id="72036"/>
    <lineage>
        <taxon>Eukaryota</taxon>
        <taxon>Metazoa</taxon>
        <taxon>Ecdysozoa</taxon>
        <taxon>Arthropoda</taxon>
        <taxon>Crustacea</taxon>
        <taxon>Multicrustacea</taxon>
        <taxon>Hexanauplia</taxon>
        <taxon>Copepoda</taxon>
        <taxon>Siphonostomatoida</taxon>
        <taxon>Caligidae</taxon>
        <taxon>Lepeophtheirus</taxon>
    </lineage>
</organism>
<accession>A0A0K2V871</accession>
<proteinExistence type="predicted"/>
<dbReference type="EMBL" id="HACA01029159">
    <property type="protein sequence ID" value="CDW46520.1"/>
    <property type="molecule type" value="Transcribed_RNA"/>
</dbReference>
<evidence type="ECO:0000313" key="1">
    <source>
        <dbReference type="EMBL" id="CDW46520.1"/>
    </source>
</evidence>
<name>A0A0K2V871_LEPSM</name>
<reference evidence="1" key="1">
    <citation type="submission" date="2014-05" db="EMBL/GenBank/DDBJ databases">
        <authorList>
            <person name="Chronopoulou M."/>
        </authorList>
    </citation>
    <scope>NUCLEOTIDE SEQUENCE</scope>
    <source>
        <tissue evidence="1">Whole organism</tissue>
    </source>
</reference>
<protein>
    <submittedName>
        <fullName evidence="1">Uncharacterized protein</fullName>
    </submittedName>
</protein>